<evidence type="ECO:0000256" key="13">
    <source>
        <dbReference type="ARBA" id="ARBA00023136"/>
    </source>
</evidence>
<protein>
    <recommendedName>
        <fullName evidence="4 15">NADH-ubiquinone oxidoreductase chain 6</fullName>
        <ecNumber evidence="3 15">7.1.1.2</ecNumber>
    </recommendedName>
</protein>
<comment type="similarity">
    <text evidence="2 15">Belongs to the complex I subunit 6 family.</text>
</comment>
<keyword evidence="13 15" id="KW-0472">Membrane</keyword>
<evidence type="ECO:0000256" key="9">
    <source>
        <dbReference type="ARBA" id="ARBA00022982"/>
    </source>
</evidence>
<evidence type="ECO:0000256" key="15">
    <source>
        <dbReference type="RuleBase" id="RU004430"/>
    </source>
</evidence>
<feature type="transmembrane region" description="Helical" evidence="15">
    <location>
        <begin position="83"/>
        <end position="102"/>
    </location>
</feature>
<keyword evidence="5 15" id="KW-0813">Transport</keyword>
<dbReference type="GeneID" id="38574155"/>
<sequence>MISLLSFLTVSGGIFVFMSRSPYFSALGVVGAVVGFSGFLVLSGDVFVGLVLFLMYLGGMLVVFAYSAALASDRYPDVGWGKVILLVVVFGSVAAAFVFFGGDFSVSGLSLVEESSLMGISGLYGGLWIILLIGGFGLLVCLLVVLYLVRGLSSGALRAL</sequence>
<evidence type="ECO:0000313" key="16">
    <source>
        <dbReference type="EMBL" id="AXZ97172.1"/>
    </source>
</evidence>
<evidence type="ECO:0000256" key="11">
    <source>
        <dbReference type="ARBA" id="ARBA00023027"/>
    </source>
</evidence>
<reference evidence="16" key="1">
    <citation type="journal article" date="2019" name="Genome Biol. Evol.">
        <title>Mitogenomics Reveals a Novel Genetic Code in Hemichordata.</title>
        <authorList>
            <person name="Li Y."/>
            <person name="Kocot K.M."/>
            <person name="Tassia M.G."/>
            <person name="Cannon J.T."/>
            <person name="Bernt M."/>
            <person name="Halanych K.M."/>
        </authorList>
    </citation>
    <scope>NUCLEOTIDE SEQUENCE</scope>
</reference>
<dbReference type="EMBL" id="MG652439">
    <property type="protein sequence ID" value="AXZ97172.1"/>
    <property type="molecule type" value="Genomic_DNA"/>
</dbReference>
<proteinExistence type="inferred from homology"/>
<dbReference type="InterPro" id="IPR050269">
    <property type="entry name" value="ComplexI_Subunit6"/>
</dbReference>
<keyword evidence="7 15" id="KW-0812">Transmembrane</keyword>
<evidence type="ECO:0000256" key="7">
    <source>
        <dbReference type="ARBA" id="ARBA00022692"/>
    </source>
</evidence>
<dbReference type="PANTHER" id="PTHR11435">
    <property type="entry name" value="NADH UBIQUINONE OXIDOREDUCTASE SUBUNIT ND6"/>
    <property type="match status" value="1"/>
</dbReference>
<keyword evidence="9 15" id="KW-0249">Electron transport</keyword>
<keyword evidence="11 15" id="KW-0520">NAD</keyword>
<evidence type="ECO:0000256" key="5">
    <source>
        <dbReference type="ARBA" id="ARBA00022448"/>
    </source>
</evidence>
<keyword evidence="12 15" id="KW-0496">Mitochondrion</keyword>
<organism evidence="16">
    <name type="scientific">Glossobalanus marginatus</name>
    <dbReference type="NCBI Taxonomy" id="1443200"/>
    <lineage>
        <taxon>Eukaryota</taxon>
        <taxon>Metazoa</taxon>
        <taxon>Hemichordata</taxon>
        <taxon>Enteropneusta</taxon>
        <taxon>Ptychoderidae</taxon>
        <taxon>Glossobalanus</taxon>
    </lineage>
</organism>
<dbReference type="PANTHER" id="PTHR11435:SF1">
    <property type="entry name" value="NADH-UBIQUINONE OXIDOREDUCTASE CHAIN 6"/>
    <property type="match status" value="1"/>
</dbReference>
<evidence type="ECO:0000256" key="12">
    <source>
        <dbReference type="ARBA" id="ARBA00023128"/>
    </source>
</evidence>
<keyword evidence="6 15" id="KW-0679">Respiratory chain</keyword>
<evidence type="ECO:0000256" key="1">
    <source>
        <dbReference type="ARBA" id="ARBA00004225"/>
    </source>
</evidence>
<dbReference type="Pfam" id="PF00499">
    <property type="entry name" value="Oxidored_q3"/>
    <property type="match status" value="1"/>
</dbReference>
<evidence type="ECO:0000256" key="8">
    <source>
        <dbReference type="ARBA" id="ARBA00022967"/>
    </source>
</evidence>
<keyword evidence="8 15" id="KW-1278">Translocase</keyword>
<dbReference type="RefSeq" id="YP_009543772.1">
    <property type="nucleotide sequence ID" value="NC_040109.1"/>
</dbReference>
<feature type="transmembrane region" description="Helical" evidence="15">
    <location>
        <begin position="122"/>
        <end position="149"/>
    </location>
</feature>
<keyword evidence="15" id="KW-0830">Ubiquinone</keyword>
<evidence type="ECO:0000256" key="4">
    <source>
        <dbReference type="ARBA" id="ARBA00021095"/>
    </source>
</evidence>
<evidence type="ECO:0000256" key="6">
    <source>
        <dbReference type="ARBA" id="ARBA00022660"/>
    </source>
</evidence>
<dbReference type="GO" id="GO:0008137">
    <property type="term" value="F:NADH dehydrogenase (ubiquinone) activity"/>
    <property type="evidence" value="ECO:0007669"/>
    <property type="project" value="UniProtKB-UniRule"/>
</dbReference>
<dbReference type="InterPro" id="IPR042106">
    <property type="entry name" value="Nuo/plastoQ_OxRdtase_6_NuoJ"/>
</dbReference>
<comment type="function">
    <text evidence="15">Core subunit of the mitochondrial membrane respiratory chain NADH dehydrogenase (Complex I) which catalyzes electron transfer from NADH through the respiratory chain, using ubiquinone as an electron acceptor. Essential for the catalytic activity and assembly of complex I.</text>
</comment>
<keyword evidence="10 15" id="KW-1133">Transmembrane helix</keyword>
<evidence type="ECO:0000256" key="3">
    <source>
        <dbReference type="ARBA" id="ARBA00012944"/>
    </source>
</evidence>
<feature type="transmembrane region" description="Helical" evidence="15">
    <location>
        <begin position="21"/>
        <end position="41"/>
    </location>
</feature>
<comment type="catalytic activity">
    <reaction evidence="14 15">
        <text>a ubiquinone + NADH + 5 H(+)(in) = a ubiquinol + NAD(+) + 4 H(+)(out)</text>
        <dbReference type="Rhea" id="RHEA:29091"/>
        <dbReference type="Rhea" id="RHEA-COMP:9565"/>
        <dbReference type="Rhea" id="RHEA-COMP:9566"/>
        <dbReference type="ChEBI" id="CHEBI:15378"/>
        <dbReference type="ChEBI" id="CHEBI:16389"/>
        <dbReference type="ChEBI" id="CHEBI:17976"/>
        <dbReference type="ChEBI" id="CHEBI:57540"/>
        <dbReference type="ChEBI" id="CHEBI:57945"/>
        <dbReference type="EC" id="7.1.1.2"/>
    </reaction>
</comment>
<comment type="subcellular location">
    <subcellularLocation>
        <location evidence="1 15">Mitochondrion membrane</location>
        <topology evidence="1 15">Multi-pass membrane protein</topology>
    </subcellularLocation>
</comment>
<dbReference type="CTD" id="4541"/>
<dbReference type="GO" id="GO:0031966">
    <property type="term" value="C:mitochondrial membrane"/>
    <property type="evidence" value="ECO:0007669"/>
    <property type="project" value="UniProtKB-SubCell"/>
</dbReference>
<feature type="transmembrane region" description="Helical" evidence="15">
    <location>
        <begin position="47"/>
        <end position="71"/>
    </location>
</feature>
<dbReference type="InterPro" id="IPR001457">
    <property type="entry name" value="NADH_UbQ/plastoQ_OxRdtase_su6"/>
</dbReference>
<geneLocation type="mitochondrion" evidence="16"/>
<accession>A0A3S7SJK0</accession>
<name>A0A3S7SJK0_9BILA</name>
<evidence type="ECO:0000256" key="10">
    <source>
        <dbReference type="ARBA" id="ARBA00022989"/>
    </source>
</evidence>
<dbReference type="EC" id="7.1.1.2" evidence="3 15"/>
<evidence type="ECO:0000256" key="14">
    <source>
        <dbReference type="ARBA" id="ARBA00049551"/>
    </source>
</evidence>
<gene>
    <name evidence="16" type="primary">ND6</name>
</gene>
<evidence type="ECO:0000256" key="2">
    <source>
        <dbReference type="ARBA" id="ARBA00005698"/>
    </source>
</evidence>
<dbReference type="Gene3D" id="1.20.120.1200">
    <property type="entry name" value="NADH-ubiquinone/plastoquinone oxidoreductase chain 6, subunit NuoJ"/>
    <property type="match status" value="1"/>
</dbReference>
<dbReference type="AlphaFoldDB" id="A0A3S7SJK0"/>